<protein>
    <submittedName>
        <fullName evidence="1">Uncharacterized protein</fullName>
    </submittedName>
</protein>
<reference evidence="1" key="2">
    <citation type="journal article" date="2023" name="Science">
        <title>Genomic signatures of disease resistance in endangered staghorn corals.</title>
        <authorList>
            <person name="Vollmer S.V."/>
            <person name="Selwyn J.D."/>
            <person name="Despard B.A."/>
            <person name="Roesel C.L."/>
        </authorList>
    </citation>
    <scope>NUCLEOTIDE SEQUENCE</scope>
    <source>
        <strain evidence="1">K2</strain>
    </source>
</reference>
<evidence type="ECO:0000313" key="2">
    <source>
        <dbReference type="Proteomes" id="UP001249851"/>
    </source>
</evidence>
<proteinExistence type="predicted"/>
<comment type="caution">
    <text evidence="1">The sequence shown here is derived from an EMBL/GenBank/DDBJ whole genome shotgun (WGS) entry which is preliminary data.</text>
</comment>
<dbReference type="Proteomes" id="UP001249851">
    <property type="component" value="Unassembled WGS sequence"/>
</dbReference>
<keyword evidence="2" id="KW-1185">Reference proteome</keyword>
<organism evidence="1 2">
    <name type="scientific">Acropora cervicornis</name>
    <name type="common">Staghorn coral</name>
    <dbReference type="NCBI Taxonomy" id="6130"/>
    <lineage>
        <taxon>Eukaryota</taxon>
        <taxon>Metazoa</taxon>
        <taxon>Cnidaria</taxon>
        <taxon>Anthozoa</taxon>
        <taxon>Hexacorallia</taxon>
        <taxon>Scleractinia</taxon>
        <taxon>Astrocoeniina</taxon>
        <taxon>Acroporidae</taxon>
        <taxon>Acropora</taxon>
    </lineage>
</organism>
<sequence length="108" mass="11979">MGKTPSERRSKEIVFNPILRASRCLKAEMQKCRLPANQYLSACSQCFFNEERTNSVGNSKTELLAILQLGELLIPARGGADGLIYVHMQLNYAITCHVDFDIALGGCE</sequence>
<accession>A0AAD9UR75</accession>
<evidence type="ECO:0000313" key="1">
    <source>
        <dbReference type="EMBL" id="KAK2546931.1"/>
    </source>
</evidence>
<name>A0AAD9UR75_ACRCE</name>
<gene>
    <name evidence="1" type="ORF">P5673_033316</name>
</gene>
<reference evidence="1" key="1">
    <citation type="journal article" date="2023" name="G3 (Bethesda)">
        <title>Whole genome assembly and annotation of the endangered Caribbean coral Acropora cervicornis.</title>
        <authorList>
            <person name="Selwyn J.D."/>
            <person name="Vollmer S.V."/>
        </authorList>
    </citation>
    <scope>NUCLEOTIDE SEQUENCE</scope>
    <source>
        <strain evidence="1">K2</strain>
    </source>
</reference>
<dbReference type="EMBL" id="JARQWQ010000239">
    <property type="protein sequence ID" value="KAK2546931.1"/>
    <property type="molecule type" value="Genomic_DNA"/>
</dbReference>
<dbReference type="AlphaFoldDB" id="A0AAD9UR75"/>